<keyword evidence="1" id="KW-0175">Coiled coil</keyword>
<dbReference type="InterPro" id="IPR038558">
    <property type="entry name" value="SAS-6_N_sf"/>
</dbReference>
<dbReference type="Proteomes" id="UP000695000">
    <property type="component" value="Unplaced"/>
</dbReference>
<protein>
    <submittedName>
        <fullName evidence="5">Intracellular protein transport protein uso1-like</fullName>
    </submittedName>
</protein>
<dbReference type="Gene3D" id="2.170.210.20">
    <property type="entry name" value="Spindle assembly abnormal protein 6, N-terminal domain"/>
    <property type="match status" value="1"/>
</dbReference>
<feature type="domain" description="Spindle assembly abnormal protein 6 N-terminal" evidence="3">
    <location>
        <begin position="26"/>
        <end position="126"/>
    </location>
</feature>
<feature type="coiled-coil region" evidence="1">
    <location>
        <begin position="246"/>
        <end position="308"/>
    </location>
</feature>
<dbReference type="Pfam" id="PF16531">
    <property type="entry name" value="SAS-6_N"/>
    <property type="match status" value="1"/>
</dbReference>
<dbReference type="InterPro" id="IPR032396">
    <property type="entry name" value="SAS-6_N"/>
</dbReference>
<dbReference type="GeneID" id="108569370"/>
<reference evidence="5" key="1">
    <citation type="submission" date="2025-08" db="UniProtKB">
        <authorList>
            <consortium name="RefSeq"/>
        </authorList>
    </citation>
    <scope>IDENTIFICATION</scope>
    <source>
        <tissue evidence="5">Whole Larva</tissue>
    </source>
</reference>
<evidence type="ECO:0000313" key="5">
    <source>
        <dbReference type="RefSeq" id="XP_017786379.1"/>
    </source>
</evidence>
<evidence type="ECO:0000256" key="2">
    <source>
        <dbReference type="SAM" id="MobiDB-lite"/>
    </source>
</evidence>
<feature type="region of interest" description="Disordered" evidence="2">
    <location>
        <begin position="428"/>
        <end position="448"/>
    </location>
</feature>
<dbReference type="RefSeq" id="XP_017786379.1">
    <property type="nucleotide sequence ID" value="XM_017930890.1"/>
</dbReference>
<evidence type="ECO:0000256" key="1">
    <source>
        <dbReference type="SAM" id="Coils"/>
    </source>
</evidence>
<sequence>MSYDTNVVYDQCHSISVSFNGLNVINKNVQIRMSRGFLNNLTIKLSEMDNYSFNYSCTIDPGSFQRMRAEQFLEINFDELQSQMIDLLHEIQNEQMFLKLEAESNKCRMVFYEKSRLKSLIFLVIDLSLTDQREIIEEMTKSIATLKEENRNCNYRLSAIRNQLQEKETLLGATVSTSKIFENRVKKDMQMLENVFCTTLHKLERTIGEKLNRLSLKQVKLLGDVESVKNDNRLKCESSVRLVNSLHSLRLENERHLKMVDELKLEVNHLNILRRNCEDKCATLQRSLESKNHDMQDCKGQISELKKDLQDATMIIAQKSKTHDEIAKDLVQANSMLVNFNNQCDTLSKELDESREVIQLKDRSIKEINIKAHRMQEEFDVYRTKYNVEEFAKLQQELCLAKQKVNDLEKHNKETIKLNGLLTRKLSSGDVSQPARNAWLPPSQRSNY</sequence>
<gene>
    <name evidence="5" type="primary">LOC108569370</name>
</gene>
<name>A0ABM1NHS9_NICVS</name>
<keyword evidence="4" id="KW-1185">Reference proteome</keyword>
<evidence type="ECO:0000313" key="4">
    <source>
        <dbReference type="Proteomes" id="UP000695000"/>
    </source>
</evidence>
<organism evidence="4 5">
    <name type="scientific">Nicrophorus vespilloides</name>
    <name type="common">Boreal carrion beetle</name>
    <dbReference type="NCBI Taxonomy" id="110193"/>
    <lineage>
        <taxon>Eukaryota</taxon>
        <taxon>Metazoa</taxon>
        <taxon>Ecdysozoa</taxon>
        <taxon>Arthropoda</taxon>
        <taxon>Hexapoda</taxon>
        <taxon>Insecta</taxon>
        <taxon>Pterygota</taxon>
        <taxon>Neoptera</taxon>
        <taxon>Endopterygota</taxon>
        <taxon>Coleoptera</taxon>
        <taxon>Polyphaga</taxon>
        <taxon>Staphyliniformia</taxon>
        <taxon>Silphidae</taxon>
        <taxon>Nicrophorinae</taxon>
        <taxon>Nicrophorus</taxon>
    </lineage>
</organism>
<accession>A0ABM1NHS9</accession>
<feature type="coiled-coil region" evidence="1">
    <location>
        <begin position="129"/>
        <end position="156"/>
    </location>
</feature>
<proteinExistence type="predicted"/>
<evidence type="ECO:0000259" key="3">
    <source>
        <dbReference type="Pfam" id="PF16531"/>
    </source>
</evidence>